<evidence type="ECO:0000256" key="1">
    <source>
        <dbReference type="SAM" id="MobiDB-lite"/>
    </source>
</evidence>
<dbReference type="Proteomes" id="UP000609651">
    <property type="component" value="Unassembled WGS sequence"/>
</dbReference>
<keyword evidence="3" id="KW-1185">Reference proteome</keyword>
<dbReference type="EMBL" id="WTPX01000313">
    <property type="protein sequence ID" value="NNJ28134.1"/>
    <property type="molecule type" value="Genomic_DNA"/>
</dbReference>
<protein>
    <submittedName>
        <fullName evidence="2">Uncharacterized protein</fullName>
    </submittedName>
</protein>
<evidence type="ECO:0000313" key="2">
    <source>
        <dbReference type="EMBL" id="NNJ28134.1"/>
    </source>
</evidence>
<dbReference type="RefSeq" id="WP_206678864.1">
    <property type="nucleotide sequence ID" value="NZ_WTPX01000313.1"/>
</dbReference>
<evidence type="ECO:0000313" key="3">
    <source>
        <dbReference type="Proteomes" id="UP000609651"/>
    </source>
</evidence>
<feature type="region of interest" description="Disordered" evidence="1">
    <location>
        <begin position="102"/>
        <end position="129"/>
    </location>
</feature>
<feature type="compositionally biased region" description="Acidic residues" evidence="1">
    <location>
        <begin position="120"/>
        <end position="129"/>
    </location>
</feature>
<dbReference type="Pfam" id="PF09720">
    <property type="entry name" value="Unstab_antitox"/>
    <property type="match status" value="1"/>
</dbReference>
<sequence>MNVADRTALSPAAEAVRSSLLALPAEDRAAVLDAVAMVEGTGSDPPSSRPAADSPLGRRQRAELDRRLAAMDAGEVETSPWSEVSERARGMIRVWERERAEGKPYTPYQVAGREVSPGDSLDEAGEAGT</sequence>
<dbReference type="InterPro" id="IPR013406">
    <property type="entry name" value="CHP02574_addiction_mod"/>
</dbReference>
<gene>
    <name evidence="2" type="ORF">LzC2_42450</name>
</gene>
<accession>A0ABX1VJT2</accession>
<feature type="region of interest" description="Disordered" evidence="1">
    <location>
        <begin position="38"/>
        <end position="60"/>
    </location>
</feature>
<proteinExistence type="predicted"/>
<organism evidence="2 3">
    <name type="scientific">Alienimonas chondri</name>
    <dbReference type="NCBI Taxonomy" id="2681879"/>
    <lineage>
        <taxon>Bacteria</taxon>
        <taxon>Pseudomonadati</taxon>
        <taxon>Planctomycetota</taxon>
        <taxon>Planctomycetia</taxon>
        <taxon>Planctomycetales</taxon>
        <taxon>Planctomycetaceae</taxon>
        <taxon>Alienimonas</taxon>
    </lineage>
</organism>
<name>A0ABX1VJT2_9PLAN</name>
<comment type="caution">
    <text evidence="2">The sequence shown here is derived from an EMBL/GenBank/DDBJ whole genome shotgun (WGS) entry which is preliminary data.</text>
</comment>
<reference evidence="2 3" key="1">
    <citation type="journal article" date="2020" name="Syst. Appl. Microbiol.">
        <title>Alienimonas chondri sp. nov., a novel planctomycete isolated from the biofilm of the red alga Chondrus crispus.</title>
        <authorList>
            <person name="Vitorino I."/>
            <person name="Albuquerque L."/>
            <person name="Wiegand S."/>
            <person name="Kallscheuer N."/>
            <person name="da Costa M.S."/>
            <person name="Lobo-da-Cunha A."/>
            <person name="Jogler C."/>
            <person name="Lage O.M."/>
        </authorList>
    </citation>
    <scope>NUCLEOTIDE SEQUENCE [LARGE SCALE GENOMIC DNA]</scope>
    <source>
        <strain evidence="2 3">LzC2</strain>
    </source>
</reference>
<feature type="compositionally biased region" description="Low complexity" evidence="1">
    <location>
        <begin position="43"/>
        <end position="55"/>
    </location>
</feature>